<feature type="transmembrane region" description="Helical" evidence="2">
    <location>
        <begin position="189"/>
        <end position="208"/>
    </location>
</feature>
<dbReference type="InterPro" id="IPR002931">
    <property type="entry name" value="Transglutaminase-like"/>
</dbReference>
<dbReference type="RefSeq" id="WP_344343138.1">
    <property type="nucleotide sequence ID" value="NZ_BAAAQT010000006.1"/>
</dbReference>
<accession>A0ABN3ATR6</accession>
<feature type="compositionally biased region" description="Low complexity" evidence="1">
    <location>
        <begin position="568"/>
        <end position="605"/>
    </location>
</feature>
<feature type="domain" description="Transglutaminase-like" evidence="3">
    <location>
        <begin position="474"/>
        <end position="545"/>
    </location>
</feature>
<dbReference type="EMBL" id="BAAAQT010000006">
    <property type="protein sequence ID" value="GAA2174329.1"/>
    <property type="molecule type" value="Genomic_DNA"/>
</dbReference>
<evidence type="ECO:0000256" key="2">
    <source>
        <dbReference type="SAM" id="Phobius"/>
    </source>
</evidence>
<sequence>MTSAPAMAPPIDPHVDPPPRARRAGVGRIWLHGALVAGGVPLSLAPLLTVLDGGWQTVAVAFAVVLATVLVLARLLGARWFAWLPAVVLAVPWLTVATAPAEAWLGVVPTRESLAASGAALLDGVTQILYAPEVPFAATFEVVAIVLLAVLLLVLLVDGMLALGAPALAAAPLLLPVVVPMAFRLEVDPVSLAPIAAAMVAVLVLGQAGRVRGRAVMAGVLVAIAAVAAPAVLPSPRDADIAWPGWLEGATTGVGAASGPPMLSTGIDLAADLQRGAPVRIFDYAPSDGLPTRMRLTALQGIGPQGFVEERGELTTSFADLGAVGPGTPITTQVTLGRAFIGNVPIPVQATSTGDFSGTWRWDPASQSIGFTDPDRIVSLNDQAYRVASLRPTPIEPGVSPSATGAQDAVEVPEDAAFFADLAAEIVDEDAAPIDRARQLEGYLTDDSWEYSERVPLDGFGTTEGGQWSALESFMGARSGYCVHYASSMAILARAAGIPARVSIGFLPGTDPEADGTFTVTTNDMHAWAELWFDGYGWVPFDTTPAIATGGTVASADDGDEAGATEQPTLPSPTAAAPSASPDASATPSASPSTEPGAAPTASGAPGAGEGVRWDRVLPPVLAGLALVLVVLAPALVRALLRRRRLAEGAGGALWEVQASLADAGRRLQTSHTPGEIAAAVGALPLRERERRALDRLRDAAERERFAGEASTSHAADARAVLAGIRRSIPRRQRTLRLLVPPSLVRVWQPQHHDEGVDALR</sequence>
<protein>
    <recommendedName>
        <fullName evidence="3">Transglutaminase-like domain-containing protein</fullName>
    </recommendedName>
</protein>
<feature type="transmembrane region" description="Helical" evidence="2">
    <location>
        <begin position="54"/>
        <end position="73"/>
    </location>
</feature>
<keyword evidence="2" id="KW-0472">Membrane</keyword>
<dbReference type="Proteomes" id="UP001501599">
    <property type="component" value="Unassembled WGS sequence"/>
</dbReference>
<feature type="transmembrane region" description="Helical" evidence="2">
    <location>
        <begin position="621"/>
        <end position="641"/>
    </location>
</feature>
<feature type="transmembrane region" description="Helical" evidence="2">
    <location>
        <begin position="215"/>
        <end position="233"/>
    </location>
</feature>
<dbReference type="InterPro" id="IPR038765">
    <property type="entry name" value="Papain-like_cys_pep_sf"/>
</dbReference>
<dbReference type="PANTHER" id="PTHR42736:SF1">
    <property type="entry name" value="PROTEIN-GLUTAMINE GAMMA-GLUTAMYLTRANSFERASE"/>
    <property type="match status" value="1"/>
</dbReference>
<dbReference type="PANTHER" id="PTHR42736">
    <property type="entry name" value="PROTEIN-GLUTAMINE GAMMA-GLUTAMYLTRANSFERASE"/>
    <property type="match status" value="1"/>
</dbReference>
<proteinExistence type="predicted"/>
<keyword evidence="5" id="KW-1185">Reference proteome</keyword>
<gene>
    <name evidence="4" type="ORF">GCM10009846_19860</name>
</gene>
<evidence type="ECO:0000313" key="5">
    <source>
        <dbReference type="Proteomes" id="UP001501599"/>
    </source>
</evidence>
<dbReference type="InterPro" id="IPR052901">
    <property type="entry name" value="Bact_TGase-like"/>
</dbReference>
<dbReference type="InterPro" id="IPR021878">
    <property type="entry name" value="TgpA_N"/>
</dbReference>
<feature type="transmembrane region" description="Helical" evidence="2">
    <location>
        <begin position="80"/>
        <end position="101"/>
    </location>
</feature>
<organism evidence="4 5">
    <name type="scientific">Agrococcus versicolor</name>
    <dbReference type="NCBI Taxonomy" id="501482"/>
    <lineage>
        <taxon>Bacteria</taxon>
        <taxon>Bacillati</taxon>
        <taxon>Actinomycetota</taxon>
        <taxon>Actinomycetes</taxon>
        <taxon>Micrococcales</taxon>
        <taxon>Microbacteriaceae</taxon>
        <taxon>Agrococcus</taxon>
    </lineage>
</organism>
<dbReference type="Gene3D" id="3.10.620.30">
    <property type="match status" value="1"/>
</dbReference>
<evidence type="ECO:0000256" key="1">
    <source>
        <dbReference type="SAM" id="MobiDB-lite"/>
    </source>
</evidence>
<feature type="transmembrane region" description="Helical" evidence="2">
    <location>
        <begin position="136"/>
        <end position="156"/>
    </location>
</feature>
<dbReference type="SUPFAM" id="SSF54001">
    <property type="entry name" value="Cysteine proteinases"/>
    <property type="match status" value="1"/>
</dbReference>
<dbReference type="SMART" id="SM00460">
    <property type="entry name" value="TGc"/>
    <property type="match status" value="1"/>
</dbReference>
<name>A0ABN3ATR6_9MICO</name>
<evidence type="ECO:0000259" key="3">
    <source>
        <dbReference type="SMART" id="SM00460"/>
    </source>
</evidence>
<keyword evidence="2" id="KW-1133">Transmembrane helix</keyword>
<feature type="transmembrane region" description="Helical" evidence="2">
    <location>
        <begin position="163"/>
        <end position="183"/>
    </location>
</feature>
<dbReference type="Pfam" id="PF11992">
    <property type="entry name" value="TgpA_N"/>
    <property type="match status" value="1"/>
</dbReference>
<keyword evidence="2" id="KW-0812">Transmembrane</keyword>
<feature type="transmembrane region" description="Helical" evidence="2">
    <location>
        <begin position="29"/>
        <end position="48"/>
    </location>
</feature>
<evidence type="ECO:0000313" key="4">
    <source>
        <dbReference type="EMBL" id="GAA2174329.1"/>
    </source>
</evidence>
<dbReference type="Pfam" id="PF01841">
    <property type="entry name" value="Transglut_core"/>
    <property type="match status" value="1"/>
</dbReference>
<comment type="caution">
    <text evidence="4">The sequence shown here is derived from an EMBL/GenBank/DDBJ whole genome shotgun (WGS) entry which is preliminary data.</text>
</comment>
<reference evidence="4 5" key="1">
    <citation type="journal article" date="2019" name="Int. J. Syst. Evol. Microbiol.">
        <title>The Global Catalogue of Microorganisms (GCM) 10K type strain sequencing project: providing services to taxonomists for standard genome sequencing and annotation.</title>
        <authorList>
            <consortium name="The Broad Institute Genomics Platform"/>
            <consortium name="The Broad Institute Genome Sequencing Center for Infectious Disease"/>
            <person name="Wu L."/>
            <person name="Ma J."/>
        </authorList>
    </citation>
    <scope>NUCLEOTIDE SEQUENCE [LARGE SCALE GENOMIC DNA]</scope>
    <source>
        <strain evidence="4 5">JCM 16026</strain>
    </source>
</reference>
<feature type="region of interest" description="Disordered" evidence="1">
    <location>
        <begin position="550"/>
        <end position="607"/>
    </location>
</feature>